<dbReference type="SMART" id="SM00947">
    <property type="entry name" value="Pro_CA"/>
    <property type="match status" value="1"/>
</dbReference>
<evidence type="ECO:0000259" key="10">
    <source>
        <dbReference type="Pfam" id="PF01432"/>
    </source>
</evidence>
<feature type="domain" description="Peptidase M3A/M3B catalytic" evidence="10">
    <location>
        <begin position="314"/>
        <end position="777"/>
    </location>
</feature>
<name>A0A9P1HAB8_9PEZI</name>
<dbReference type="PANTHER" id="PTHR11804:SF84">
    <property type="entry name" value="SACCHAROLYSIN"/>
    <property type="match status" value="1"/>
</dbReference>
<dbReference type="InterPro" id="IPR045090">
    <property type="entry name" value="Pept_M3A_M3B"/>
</dbReference>
<dbReference type="InterPro" id="IPR001567">
    <property type="entry name" value="Pept_M3A_M3B_dom"/>
</dbReference>
<evidence type="ECO:0000256" key="1">
    <source>
        <dbReference type="ARBA" id="ARBA00006040"/>
    </source>
</evidence>
<keyword evidence="5 9" id="KW-0378">Hydrolase</keyword>
<dbReference type="Gene3D" id="3.40.1050.10">
    <property type="entry name" value="Carbonic anhydrase"/>
    <property type="match status" value="1"/>
</dbReference>
<keyword evidence="4 8" id="KW-0479">Metal-binding</keyword>
<sequence>MSAETPVQKNLVEANGAYASNFPHGDLALPPAKKYLILTCMDARIDPAAALGISLGDAHVVRNAGASAREALRSIVISQQLLGTREVFVIKHTDCGMLTFTGDVARGIVGTNLGAEAAAEVAGLDFEFPHLEDEVKKDVEWLRGRKADDDLTSRSRTSILHLIGTVHADQALRDASLEADKLLSAAGTESIARRDIAALVRAVYERYERGEEDLDPEDAHLLEQTYGAYRRNGSALEEGPERDRFLALKRELQDVLNAARKTLNEADDGVWFTRAELEGVPDRNIAKYKRGDEDGGGSETYRVTFRGGDYPALMQNAVRAATRKRAYLARNNRFPENVERLRRVVKLRDTLAKILCYENHASLKMESRMSESVDEVVRFLEDLRVRLTPLGKEEIAAVLRLKRAHLEEGAADAVDEEELGTLYEWDWAFYVRMYDREKFALDMSRFPEYFEVWHTLAGMLSIFERLFKLSFRRAECDGWHEDVILYTVWDGDELGAGFLGYLYLDIFNRKGKLSQARHVSIVPGFIDEGRGKRQYRASALILSLSKPTVETPTLLLHGEVKTMFHELGHAIHYLVSKTKYALGFSRDFVEIPSIMLENWIWDPNVLVQVSKHYSLLGEDTARHWKAEQDKAVAGGVPVNGTQHMLGLVHQALFDLTIHTGKGYGDVADIDLTRLYSEMGRDITMLAGLLDGRTGEPTTIKEAGFGHIFRAYDAGYFAYAMARTIAMDLFVTFFAKDPMDAEVGARYRRDFLQRGAGRPEAEILRGFLGRKPSTVPFFEFLAGAPKPLDAEPQAQTEPRSRLA</sequence>
<keyword evidence="7 9" id="KW-0482">Metalloprotease</keyword>
<evidence type="ECO:0000256" key="8">
    <source>
        <dbReference type="PIRSR" id="PIRSR601765-1"/>
    </source>
</evidence>
<feature type="binding site" evidence="8">
    <location>
        <position position="40"/>
    </location>
    <ligand>
        <name>Zn(2+)</name>
        <dbReference type="ChEBI" id="CHEBI:29105"/>
    </ligand>
</feature>
<protein>
    <recommendedName>
        <fullName evidence="10">Peptidase M3A/M3B catalytic domain-containing protein</fullName>
    </recommendedName>
</protein>
<dbReference type="Gene3D" id="3.40.390.10">
    <property type="entry name" value="Collagenase (Catalytic Domain)"/>
    <property type="match status" value="1"/>
</dbReference>
<evidence type="ECO:0000256" key="5">
    <source>
        <dbReference type="ARBA" id="ARBA00022801"/>
    </source>
</evidence>
<comment type="cofactor">
    <cofactor evidence="8">
        <name>Zn(2+)</name>
        <dbReference type="ChEBI" id="CHEBI:29105"/>
    </cofactor>
    <text evidence="8">Binds 1 zinc ion per subunit.</text>
</comment>
<dbReference type="Proteomes" id="UP000838763">
    <property type="component" value="Unassembled WGS sequence"/>
</dbReference>
<evidence type="ECO:0000256" key="3">
    <source>
        <dbReference type="ARBA" id="ARBA00022670"/>
    </source>
</evidence>
<feature type="binding site" evidence="8">
    <location>
        <position position="42"/>
    </location>
    <ligand>
        <name>Zn(2+)</name>
        <dbReference type="ChEBI" id="CHEBI:29105"/>
    </ligand>
</feature>
<dbReference type="InterPro" id="IPR024077">
    <property type="entry name" value="Neurolysin/TOP_dom2"/>
</dbReference>
<evidence type="ECO:0000313" key="11">
    <source>
        <dbReference type="EMBL" id="CAI4219547.1"/>
    </source>
</evidence>
<dbReference type="InterPro" id="IPR024079">
    <property type="entry name" value="MetalloPept_cat_dom_sf"/>
</dbReference>
<evidence type="ECO:0000256" key="7">
    <source>
        <dbReference type="ARBA" id="ARBA00023049"/>
    </source>
</evidence>
<dbReference type="GO" id="GO:0008270">
    <property type="term" value="F:zinc ion binding"/>
    <property type="evidence" value="ECO:0007669"/>
    <property type="project" value="InterPro"/>
</dbReference>
<gene>
    <name evidence="11" type="ORF">PPNO1_LOCUS9104</name>
</gene>
<keyword evidence="3 9" id="KW-0645">Protease</keyword>
<dbReference type="InterPro" id="IPR036874">
    <property type="entry name" value="Carbonic_anhydrase_sf"/>
</dbReference>
<dbReference type="GO" id="GO:0006508">
    <property type="term" value="P:proteolysis"/>
    <property type="evidence" value="ECO:0007669"/>
    <property type="project" value="UniProtKB-KW"/>
</dbReference>
<dbReference type="SUPFAM" id="SSF55486">
    <property type="entry name" value="Metalloproteases ('zincins'), catalytic domain"/>
    <property type="match status" value="1"/>
</dbReference>
<dbReference type="Gene3D" id="1.10.1370.10">
    <property type="entry name" value="Neurolysin, domain 3"/>
    <property type="match status" value="1"/>
</dbReference>
<dbReference type="AlphaFoldDB" id="A0A9P1HAB8"/>
<feature type="binding site" evidence="8">
    <location>
        <position position="95"/>
    </location>
    <ligand>
        <name>Zn(2+)</name>
        <dbReference type="ChEBI" id="CHEBI:29105"/>
    </ligand>
</feature>
<evidence type="ECO:0000256" key="9">
    <source>
        <dbReference type="RuleBase" id="RU003435"/>
    </source>
</evidence>
<dbReference type="SUPFAM" id="SSF53056">
    <property type="entry name" value="beta-carbonic anhydrase, cab"/>
    <property type="match status" value="1"/>
</dbReference>
<dbReference type="Pfam" id="PF00484">
    <property type="entry name" value="Pro_CA"/>
    <property type="match status" value="1"/>
</dbReference>
<evidence type="ECO:0000256" key="2">
    <source>
        <dbReference type="ARBA" id="ARBA00006217"/>
    </source>
</evidence>
<dbReference type="EMBL" id="CALLCH030000020">
    <property type="protein sequence ID" value="CAI4219547.1"/>
    <property type="molecule type" value="Genomic_DNA"/>
</dbReference>
<dbReference type="InterPro" id="IPR024080">
    <property type="entry name" value="Neurolysin/TOP_N"/>
</dbReference>
<evidence type="ECO:0000256" key="6">
    <source>
        <dbReference type="ARBA" id="ARBA00022833"/>
    </source>
</evidence>
<dbReference type="Pfam" id="PF01432">
    <property type="entry name" value="Peptidase_M3"/>
    <property type="match status" value="1"/>
</dbReference>
<dbReference type="PANTHER" id="PTHR11804">
    <property type="entry name" value="PROTEASE M3 THIMET OLIGOPEPTIDASE-RELATED"/>
    <property type="match status" value="1"/>
</dbReference>
<keyword evidence="12" id="KW-1185">Reference proteome</keyword>
<evidence type="ECO:0000256" key="4">
    <source>
        <dbReference type="ARBA" id="ARBA00022723"/>
    </source>
</evidence>
<reference evidence="11" key="1">
    <citation type="submission" date="2022-11" db="EMBL/GenBank/DDBJ databases">
        <authorList>
            <person name="Scott C."/>
            <person name="Bruce N."/>
        </authorList>
    </citation>
    <scope>NUCLEOTIDE SEQUENCE</scope>
</reference>
<dbReference type="GO" id="GO:0004222">
    <property type="term" value="F:metalloendopeptidase activity"/>
    <property type="evidence" value="ECO:0007669"/>
    <property type="project" value="InterPro"/>
</dbReference>
<comment type="caution">
    <text evidence="11">The sequence shown here is derived from an EMBL/GenBank/DDBJ whole genome shotgun (WGS) entry which is preliminary data.</text>
</comment>
<keyword evidence="6 8" id="KW-0862">Zinc</keyword>
<comment type="similarity">
    <text evidence="1 9">Belongs to the peptidase M3 family.</text>
</comment>
<dbReference type="GO" id="GO:0004089">
    <property type="term" value="F:carbonate dehydratase activity"/>
    <property type="evidence" value="ECO:0007669"/>
    <property type="project" value="InterPro"/>
</dbReference>
<dbReference type="CDD" id="cd03379">
    <property type="entry name" value="beta_CA_cladeD"/>
    <property type="match status" value="1"/>
</dbReference>
<evidence type="ECO:0000313" key="12">
    <source>
        <dbReference type="Proteomes" id="UP000838763"/>
    </source>
</evidence>
<dbReference type="InterPro" id="IPR001765">
    <property type="entry name" value="Carbonic_anhydrase"/>
</dbReference>
<dbReference type="CDD" id="cd06455">
    <property type="entry name" value="M3A_TOP"/>
    <property type="match status" value="1"/>
</dbReference>
<comment type="similarity">
    <text evidence="2">Belongs to the beta-class carbonic anhydrase family.</text>
</comment>
<dbReference type="GO" id="GO:0005758">
    <property type="term" value="C:mitochondrial intermembrane space"/>
    <property type="evidence" value="ECO:0007669"/>
    <property type="project" value="TreeGrafter"/>
</dbReference>
<dbReference type="Gene3D" id="1.20.1050.40">
    <property type="entry name" value="Endopeptidase. Chain P, domain 1"/>
    <property type="match status" value="1"/>
</dbReference>
<accession>A0A9P1HAB8</accession>
<dbReference type="OrthoDB" id="534666at2759"/>
<organism evidence="11 12">
    <name type="scientific">Parascedosporium putredinis</name>
    <dbReference type="NCBI Taxonomy" id="1442378"/>
    <lineage>
        <taxon>Eukaryota</taxon>
        <taxon>Fungi</taxon>
        <taxon>Dikarya</taxon>
        <taxon>Ascomycota</taxon>
        <taxon>Pezizomycotina</taxon>
        <taxon>Sordariomycetes</taxon>
        <taxon>Hypocreomycetidae</taxon>
        <taxon>Microascales</taxon>
        <taxon>Microascaceae</taxon>
        <taxon>Parascedosporium</taxon>
    </lineage>
</organism>
<proteinExistence type="inferred from homology"/>
<feature type="binding site" evidence="8">
    <location>
        <position position="92"/>
    </location>
    <ligand>
        <name>Zn(2+)</name>
        <dbReference type="ChEBI" id="CHEBI:29105"/>
    </ligand>
</feature>
<dbReference type="GO" id="GO:0006518">
    <property type="term" value="P:peptide metabolic process"/>
    <property type="evidence" value="ECO:0007669"/>
    <property type="project" value="TreeGrafter"/>
</dbReference>